<dbReference type="Proteomes" id="UP001565236">
    <property type="component" value="Unassembled WGS sequence"/>
</dbReference>
<evidence type="ECO:0000256" key="3">
    <source>
        <dbReference type="ARBA" id="ARBA00023163"/>
    </source>
</evidence>
<evidence type="ECO:0000313" key="5">
    <source>
        <dbReference type="EMBL" id="MEY8663001.1"/>
    </source>
</evidence>
<accession>A0ABV4DUE5</accession>
<comment type="caution">
    <text evidence="5">The sequence shown here is derived from an EMBL/GenBank/DDBJ whole genome shotgun (WGS) entry which is preliminary data.</text>
</comment>
<gene>
    <name evidence="5" type="ORF">AALT52_08875</name>
</gene>
<keyword evidence="3" id="KW-0804">Transcription</keyword>
<protein>
    <submittedName>
        <fullName evidence="5">S24 family peptidase</fullName>
    </submittedName>
</protein>
<evidence type="ECO:0000313" key="6">
    <source>
        <dbReference type="Proteomes" id="UP001565236"/>
    </source>
</evidence>
<dbReference type="EMBL" id="JBCLUF010000038">
    <property type="protein sequence ID" value="MEY8663001.1"/>
    <property type="molecule type" value="Genomic_DNA"/>
</dbReference>
<dbReference type="InterPro" id="IPR039418">
    <property type="entry name" value="LexA-like"/>
</dbReference>
<feature type="domain" description="Peptidase S24/S26A/S26B/S26C" evidence="4">
    <location>
        <begin position="3"/>
        <end position="87"/>
    </location>
</feature>
<dbReference type="PANTHER" id="PTHR40661:SF1">
    <property type="entry name" value="HTH CRO_C1-TYPE DOMAIN-CONTAINING PROTEIN"/>
    <property type="match status" value="1"/>
</dbReference>
<dbReference type="RefSeq" id="WP_369942976.1">
    <property type="nucleotide sequence ID" value="NZ_JBCLUF010000038.1"/>
</dbReference>
<dbReference type="SUPFAM" id="SSF51306">
    <property type="entry name" value="LexA/Signal peptidase"/>
    <property type="match status" value="1"/>
</dbReference>
<dbReference type="CDD" id="cd06529">
    <property type="entry name" value="S24_LexA-like"/>
    <property type="match status" value="1"/>
</dbReference>
<dbReference type="InterPro" id="IPR036286">
    <property type="entry name" value="LexA/Signal_pep-like_sf"/>
</dbReference>
<organism evidence="5 6">
    <name type="scientific">Ligilactobacillus faecis</name>
    <dbReference type="NCBI Taxonomy" id="762833"/>
    <lineage>
        <taxon>Bacteria</taxon>
        <taxon>Bacillati</taxon>
        <taxon>Bacillota</taxon>
        <taxon>Bacilli</taxon>
        <taxon>Lactobacillales</taxon>
        <taxon>Lactobacillaceae</taxon>
        <taxon>Ligilactobacillus</taxon>
    </lineage>
</organism>
<evidence type="ECO:0000256" key="2">
    <source>
        <dbReference type="ARBA" id="ARBA00023125"/>
    </source>
</evidence>
<sequence length="89" mass="10117">MYDYALKVNGDSMEPLFADGQIIFVIKVTSENLFDLSNRIVIADFNGDAYVKKLVITHEELRLVSLNKEYKDKIVTEDDDFKVTGIVAL</sequence>
<evidence type="ECO:0000259" key="4">
    <source>
        <dbReference type="Pfam" id="PF00717"/>
    </source>
</evidence>
<dbReference type="Pfam" id="PF00717">
    <property type="entry name" value="Peptidase_S24"/>
    <property type="match status" value="1"/>
</dbReference>
<evidence type="ECO:0000256" key="1">
    <source>
        <dbReference type="ARBA" id="ARBA00023015"/>
    </source>
</evidence>
<dbReference type="Gene3D" id="2.10.109.10">
    <property type="entry name" value="Umud Fragment, subunit A"/>
    <property type="match status" value="1"/>
</dbReference>
<keyword evidence="6" id="KW-1185">Reference proteome</keyword>
<dbReference type="InterPro" id="IPR015927">
    <property type="entry name" value="Peptidase_S24_S26A/B/C"/>
</dbReference>
<dbReference type="PANTHER" id="PTHR40661">
    <property type="match status" value="1"/>
</dbReference>
<reference evidence="5 6" key="1">
    <citation type="submission" date="2024-03" db="EMBL/GenBank/DDBJ databases">
        <title>Mouse gut bacterial collection (mGBC) of GemPharmatech.</title>
        <authorList>
            <person name="He Y."/>
            <person name="Dong L."/>
            <person name="Wu D."/>
            <person name="Gao X."/>
            <person name="Lin Z."/>
        </authorList>
    </citation>
    <scope>NUCLEOTIDE SEQUENCE [LARGE SCALE GENOMIC DNA]</scope>
    <source>
        <strain evidence="5 6">15-30</strain>
    </source>
</reference>
<proteinExistence type="predicted"/>
<keyword evidence="1" id="KW-0805">Transcription regulation</keyword>
<keyword evidence="2" id="KW-0238">DNA-binding</keyword>
<name>A0ABV4DUE5_9LACO</name>